<dbReference type="PANTHER" id="PTHR11347">
    <property type="entry name" value="CYCLIC NUCLEOTIDE PHOSPHODIESTERASE"/>
    <property type="match status" value="1"/>
</dbReference>
<keyword evidence="1 3" id="KW-0479">Metal-binding</keyword>
<reference evidence="7 8" key="1">
    <citation type="submission" date="2019-01" db="EMBL/GenBank/DDBJ databases">
        <authorList>
            <person name="Sayadi A."/>
        </authorList>
    </citation>
    <scope>NUCLEOTIDE SEQUENCE [LARGE SCALE GENOMIC DNA]</scope>
</reference>
<dbReference type="Pfam" id="PF00233">
    <property type="entry name" value="PDEase_I"/>
    <property type="match status" value="1"/>
</dbReference>
<dbReference type="EMBL" id="CAACVG010005881">
    <property type="protein sequence ID" value="VEN39754.1"/>
    <property type="molecule type" value="Genomic_DNA"/>
</dbReference>
<feature type="compositionally biased region" description="Low complexity" evidence="5">
    <location>
        <begin position="513"/>
        <end position="526"/>
    </location>
</feature>
<dbReference type="PROSITE" id="PS51845">
    <property type="entry name" value="PDEASE_I_2"/>
    <property type="match status" value="1"/>
</dbReference>
<dbReference type="GO" id="GO:0004114">
    <property type="term" value="F:3',5'-cyclic-nucleotide phosphodiesterase activity"/>
    <property type="evidence" value="ECO:0007669"/>
    <property type="project" value="InterPro"/>
</dbReference>
<feature type="binding site" evidence="3">
    <location>
        <position position="29"/>
    </location>
    <ligand>
        <name>Zn(2+)</name>
        <dbReference type="ChEBI" id="CHEBI:29105"/>
        <label>1</label>
    </ligand>
</feature>
<feature type="region of interest" description="Disordered" evidence="5">
    <location>
        <begin position="553"/>
        <end position="643"/>
    </location>
</feature>
<dbReference type="EC" id="3.1.4.-" evidence="4"/>
<dbReference type="Proteomes" id="UP000410492">
    <property type="component" value="Unassembled WGS sequence"/>
</dbReference>
<organism evidence="7 8">
    <name type="scientific">Callosobruchus maculatus</name>
    <name type="common">Southern cowpea weevil</name>
    <name type="synonym">Pulse bruchid</name>
    <dbReference type="NCBI Taxonomy" id="64391"/>
    <lineage>
        <taxon>Eukaryota</taxon>
        <taxon>Metazoa</taxon>
        <taxon>Ecdysozoa</taxon>
        <taxon>Arthropoda</taxon>
        <taxon>Hexapoda</taxon>
        <taxon>Insecta</taxon>
        <taxon>Pterygota</taxon>
        <taxon>Neoptera</taxon>
        <taxon>Endopterygota</taxon>
        <taxon>Coleoptera</taxon>
        <taxon>Polyphaga</taxon>
        <taxon>Cucujiformia</taxon>
        <taxon>Chrysomeloidea</taxon>
        <taxon>Chrysomelidae</taxon>
        <taxon>Bruchinae</taxon>
        <taxon>Bruchini</taxon>
        <taxon>Callosobruchus</taxon>
    </lineage>
</organism>
<evidence type="ECO:0000256" key="1">
    <source>
        <dbReference type="ARBA" id="ARBA00022723"/>
    </source>
</evidence>
<comment type="cofactor">
    <cofactor evidence="4">
        <name>a divalent metal cation</name>
        <dbReference type="ChEBI" id="CHEBI:60240"/>
    </cofactor>
    <text evidence="4">Binds 2 divalent metal cations per subunit. Site 1 may preferentially bind zinc ions, while site 2 has a preference for magnesium and/or manganese ions.</text>
</comment>
<dbReference type="GO" id="GO:0046872">
    <property type="term" value="F:metal ion binding"/>
    <property type="evidence" value="ECO:0007669"/>
    <property type="project" value="UniProtKB-KW"/>
</dbReference>
<feature type="binding site" evidence="3">
    <location>
        <position position="30"/>
    </location>
    <ligand>
        <name>Zn(2+)</name>
        <dbReference type="ChEBI" id="CHEBI:29105"/>
        <label>1</label>
    </ligand>
</feature>
<evidence type="ECO:0000313" key="8">
    <source>
        <dbReference type="Proteomes" id="UP000410492"/>
    </source>
</evidence>
<evidence type="ECO:0000256" key="5">
    <source>
        <dbReference type="SAM" id="MobiDB-lite"/>
    </source>
</evidence>
<dbReference type="Gene3D" id="1.10.1300.10">
    <property type="entry name" value="3'5'-cyclic nucleotide phosphodiesterase, catalytic domain"/>
    <property type="match status" value="1"/>
</dbReference>
<feature type="region of interest" description="Disordered" evidence="5">
    <location>
        <begin position="333"/>
        <end position="415"/>
    </location>
</feature>
<dbReference type="InterPro" id="IPR036971">
    <property type="entry name" value="PDEase_catalytic_dom_sf"/>
</dbReference>
<dbReference type="PRINTS" id="PR00387">
    <property type="entry name" value="PDIESTERASE1"/>
</dbReference>
<protein>
    <recommendedName>
        <fullName evidence="4">Phosphodiesterase</fullName>
        <ecNumber evidence="4">3.1.4.-</ecNumber>
    </recommendedName>
</protein>
<evidence type="ECO:0000256" key="4">
    <source>
        <dbReference type="RuleBase" id="RU363067"/>
    </source>
</evidence>
<feature type="compositionally biased region" description="Polar residues" evidence="5">
    <location>
        <begin position="446"/>
        <end position="469"/>
    </location>
</feature>
<feature type="region of interest" description="Disordered" evidence="5">
    <location>
        <begin position="488"/>
        <end position="528"/>
    </location>
</feature>
<feature type="region of interest" description="Disordered" evidence="5">
    <location>
        <begin position="446"/>
        <end position="475"/>
    </location>
</feature>
<evidence type="ECO:0000259" key="6">
    <source>
        <dbReference type="PROSITE" id="PS51845"/>
    </source>
</evidence>
<evidence type="ECO:0000256" key="3">
    <source>
        <dbReference type="PIRSR" id="PIRSR623088-3"/>
    </source>
</evidence>
<evidence type="ECO:0000313" key="7">
    <source>
        <dbReference type="EMBL" id="VEN39754.1"/>
    </source>
</evidence>
<dbReference type="SUPFAM" id="SSF109604">
    <property type="entry name" value="HD-domain/PDEase-like"/>
    <property type="match status" value="1"/>
</dbReference>
<feature type="compositionally biased region" description="Acidic residues" evidence="5">
    <location>
        <begin position="253"/>
        <end position="273"/>
    </location>
</feature>
<dbReference type="PROSITE" id="PS00126">
    <property type="entry name" value="PDEASE_I_1"/>
    <property type="match status" value="1"/>
</dbReference>
<feature type="compositionally biased region" description="Pro residues" evidence="5">
    <location>
        <begin position="559"/>
        <end position="571"/>
    </location>
</feature>
<dbReference type="OrthoDB" id="189220at2759"/>
<dbReference type="GO" id="GO:0007165">
    <property type="term" value="P:signal transduction"/>
    <property type="evidence" value="ECO:0007669"/>
    <property type="project" value="InterPro"/>
</dbReference>
<dbReference type="InterPro" id="IPR002073">
    <property type="entry name" value="PDEase_catalytic_dom"/>
</dbReference>
<feature type="compositionally biased region" description="Polar residues" evidence="5">
    <location>
        <begin position="358"/>
        <end position="367"/>
    </location>
</feature>
<feature type="compositionally biased region" description="Polar residues" evidence="5">
    <location>
        <begin position="502"/>
        <end position="512"/>
    </location>
</feature>
<keyword evidence="2 4" id="KW-0378">Hydrolase</keyword>
<proteinExistence type="inferred from homology"/>
<dbReference type="AlphaFoldDB" id="A0A653BVU5"/>
<feature type="compositionally biased region" description="Basic and acidic residues" evidence="5">
    <location>
        <begin position="608"/>
        <end position="617"/>
    </location>
</feature>
<sequence>MHCFLQEEKIRQHVTPLEIMASLIGAVAHDLDHPGVNQHFLISTSNHLAILYQNMSVLENHHWRSAIGCLLESGVAEQLQPVRGELEKQIRDLILATDINRQPEFLSRFRKHLDEGSLDLRQPEHRNFILQIALKCADISNPTRPWDISHKWSLKVCDEFFRQGEYERKLNLPVTSICDQQSTSVAKIQVDSTKCDQQSTSLAKTQVGFYKFMVTPLFVEWHRFLGSPLSTHMMKVLDENRRRWMDQEKQEQAEETQTELSDADAEEREEEERQEGQGTGLVVTGQPTARDFMPSPPKEIRRQSLAVPTLESLGVRRHSVPVNIEQSLPRTIYSRQVDTQRRESLPTGRGTAFARSPVSPQTESRASSGLREEDELLRYGSQSSDVSSSSPHHSSDVFYSAAEEGPGGEDERPLSAENLLPEPSIASMTAEQTAVCRLAEVLQGTSPTTSLGAGSVGSGQAKSLTRQQTFPPPQPYVRMRYMSATAEMSACREVDREEDSKSNSSHGSCDNISSSNGNNRGGPSSSAVHPPIYPIPSIAVLSPNNGRPPELLLGGVPAAPVPPTSGAPAPPTVVIQKPPGNKREPDTGGGADKAVKMVKLSDPSGQRYQKENVDPRKLPTTSLSRRRGSAPVSLPLSKPADEKMLPAGGGLIPPSDTQSLRRGSVPIEIAHSHYYPIDDEEPLLTITPVETSRSFWQQQRRGSAPVDLPPPGAAPDAVGGGLTRHTSSCAGAALATSNTSSSCCTAARRERSCWPGCCCTGTGRCAKTTDKGTRRCWYGAGDPYPSRCSLLATLCFDGYP</sequence>
<feature type="binding site" evidence="3">
    <location>
        <position position="30"/>
    </location>
    <ligand>
        <name>Zn(2+)</name>
        <dbReference type="ChEBI" id="CHEBI:29105"/>
        <label>2</label>
    </ligand>
</feature>
<comment type="similarity">
    <text evidence="4">Belongs to the cyclic nucleotide phosphodiesterase family.</text>
</comment>
<feature type="region of interest" description="Disordered" evidence="5">
    <location>
        <begin position="245"/>
        <end position="302"/>
    </location>
</feature>
<dbReference type="InterPro" id="IPR023088">
    <property type="entry name" value="PDEase"/>
</dbReference>
<feature type="binding site" evidence="3">
    <location>
        <position position="138"/>
    </location>
    <ligand>
        <name>Zn(2+)</name>
        <dbReference type="ChEBI" id="CHEBI:29105"/>
        <label>1</label>
    </ligand>
</feature>
<feature type="compositionally biased region" description="Basic and acidic residues" evidence="5">
    <location>
        <begin position="490"/>
        <end position="501"/>
    </location>
</feature>
<feature type="compositionally biased region" description="Low complexity" evidence="5">
    <location>
        <begin position="381"/>
        <end position="392"/>
    </location>
</feature>
<keyword evidence="8" id="KW-1185">Reference proteome</keyword>
<dbReference type="InterPro" id="IPR023174">
    <property type="entry name" value="PDEase_CS"/>
</dbReference>
<accession>A0A653BVU5</accession>
<evidence type="ECO:0000256" key="2">
    <source>
        <dbReference type="ARBA" id="ARBA00022801"/>
    </source>
</evidence>
<gene>
    <name evidence="7" type="ORF">CALMAC_LOCUS4163</name>
</gene>
<feature type="domain" description="PDEase" evidence="6">
    <location>
        <begin position="1"/>
        <end position="251"/>
    </location>
</feature>
<name>A0A653BVU5_CALMS</name>